<keyword evidence="5" id="KW-0732">Signal</keyword>
<organism evidence="7 8">
    <name type="scientific">Dokdonia ponticola</name>
    <dbReference type="NCBI Taxonomy" id="2041041"/>
    <lineage>
        <taxon>Bacteria</taxon>
        <taxon>Pseudomonadati</taxon>
        <taxon>Bacteroidota</taxon>
        <taxon>Flavobacteriia</taxon>
        <taxon>Flavobacteriales</taxon>
        <taxon>Flavobacteriaceae</taxon>
        <taxon>Dokdonia</taxon>
    </lineage>
</organism>
<protein>
    <submittedName>
        <fullName evidence="7">C40 family peptidase</fullName>
    </submittedName>
</protein>
<evidence type="ECO:0000259" key="6">
    <source>
        <dbReference type="PROSITE" id="PS51935"/>
    </source>
</evidence>
<feature type="domain" description="NlpC/P60" evidence="6">
    <location>
        <begin position="31"/>
        <end position="158"/>
    </location>
</feature>
<dbReference type="RefSeq" id="WP_379979400.1">
    <property type="nucleotide sequence ID" value="NZ_JBHSFV010000007.1"/>
</dbReference>
<name>A0ABV9HXB0_9FLAO</name>
<comment type="caution">
    <text evidence="7">The sequence shown here is derived from an EMBL/GenBank/DDBJ whole genome shotgun (WGS) entry which is preliminary data.</text>
</comment>
<keyword evidence="2" id="KW-0645">Protease</keyword>
<feature type="chain" id="PRO_5046399159" evidence="5">
    <location>
        <begin position="21"/>
        <end position="158"/>
    </location>
</feature>
<evidence type="ECO:0000256" key="3">
    <source>
        <dbReference type="ARBA" id="ARBA00022801"/>
    </source>
</evidence>
<reference evidence="8" key="1">
    <citation type="journal article" date="2019" name="Int. J. Syst. Evol. Microbiol.">
        <title>The Global Catalogue of Microorganisms (GCM) 10K type strain sequencing project: providing services to taxonomists for standard genome sequencing and annotation.</title>
        <authorList>
            <consortium name="The Broad Institute Genomics Platform"/>
            <consortium name="The Broad Institute Genome Sequencing Center for Infectious Disease"/>
            <person name="Wu L."/>
            <person name="Ma J."/>
        </authorList>
    </citation>
    <scope>NUCLEOTIDE SEQUENCE [LARGE SCALE GENOMIC DNA]</scope>
    <source>
        <strain evidence="8">YJ-61-S</strain>
    </source>
</reference>
<dbReference type="Gene3D" id="3.90.1720.10">
    <property type="entry name" value="endopeptidase domain like (from Nostoc punctiforme)"/>
    <property type="match status" value="1"/>
</dbReference>
<feature type="signal peptide" evidence="5">
    <location>
        <begin position="1"/>
        <end position="20"/>
    </location>
</feature>
<dbReference type="InterPro" id="IPR000064">
    <property type="entry name" value="NLP_P60_dom"/>
</dbReference>
<dbReference type="Proteomes" id="UP001596043">
    <property type="component" value="Unassembled WGS sequence"/>
</dbReference>
<dbReference type="PANTHER" id="PTHR47053">
    <property type="entry name" value="MUREIN DD-ENDOPEPTIDASE MEPH-RELATED"/>
    <property type="match status" value="1"/>
</dbReference>
<evidence type="ECO:0000256" key="2">
    <source>
        <dbReference type="ARBA" id="ARBA00022670"/>
    </source>
</evidence>
<sequence length="158" mass="17422">MKKCLLFLLTVIVLTSCGGAKKAKSYNLDTPNKTERIVAQAQAFSGTKYKFGGTTSKGMDCSGLVYVAFQKENIVLPRISRDMAKKGKPISKSSTQAGDLVFFKTNKNSRQINHVGLVTMVKGGEIYFIHATTSKGVLTSSLEETYWKRAFVEARRVI</sequence>
<evidence type="ECO:0000256" key="4">
    <source>
        <dbReference type="ARBA" id="ARBA00022807"/>
    </source>
</evidence>
<evidence type="ECO:0000256" key="1">
    <source>
        <dbReference type="ARBA" id="ARBA00007074"/>
    </source>
</evidence>
<evidence type="ECO:0000313" key="8">
    <source>
        <dbReference type="Proteomes" id="UP001596043"/>
    </source>
</evidence>
<keyword evidence="8" id="KW-1185">Reference proteome</keyword>
<proteinExistence type="inferred from homology"/>
<dbReference type="PROSITE" id="PS51935">
    <property type="entry name" value="NLPC_P60"/>
    <property type="match status" value="1"/>
</dbReference>
<dbReference type="Pfam" id="PF00877">
    <property type="entry name" value="NLPC_P60"/>
    <property type="match status" value="1"/>
</dbReference>
<keyword evidence="4" id="KW-0788">Thiol protease</keyword>
<dbReference type="SUPFAM" id="SSF54001">
    <property type="entry name" value="Cysteine proteinases"/>
    <property type="match status" value="1"/>
</dbReference>
<comment type="similarity">
    <text evidence="1">Belongs to the peptidase C40 family.</text>
</comment>
<dbReference type="InterPro" id="IPR051202">
    <property type="entry name" value="Peptidase_C40"/>
</dbReference>
<accession>A0ABV9HXB0</accession>
<dbReference type="PANTHER" id="PTHR47053:SF1">
    <property type="entry name" value="MUREIN DD-ENDOPEPTIDASE MEPH-RELATED"/>
    <property type="match status" value="1"/>
</dbReference>
<dbReference type="EMBL" id="JBHSFV010000007">
    <property type="protein sequence ID" value="MFC4634796.1"/>
    <property type="molecule type" value="Genomic_DNA"/>
</dbReference>
<dbReference type="InterPro" id="IPR038765">
    <property type="entry name" value="Papain-like_cys_pep_sf"/>
</dbReference>
<keyword evidence="3" id="KW-0378">Hydrolase</keyword>
<gene>
    <name evidence="7" type="ORF">ACFO3O_12815</name>
</gene>
<dbReference type="PROSITE" id="PS51257">
    <property type="entry name" value="PROKAR_LIPOPROTEIN"/>
    <property type="match status" value="1"/>
</dbReference>
<evidence type="ECO:0000256" key="5">
    <source>
        <dbReference type="SAM" id="SignalP"/>
    </source>
</evidence>
<evidence type="ECO:0000313" key="7">
    <source>
        <dbReference type="EMBL" id="MFC4634796.1"/>
    </source>
</evidence>